<evidence type="ECO:0000256" key="2">
    <source>
        <dbReference type="ARBA" id="ARBA00009454"/>
    </source>
</evidence>
<evidence type="ECO:0000256" key="10">
    <source>
        <dbReference type="SAM" id="MobiDB-lite"/>
    </source>
</evidence>
<sequence length="298" mass="32767">MAPASRFVIMAQEDEYFPSFLTAIQSTTKADKSTEGAPHSRVEADLLSLKSKQRLTFAESLDMNRSKQKGVTIPGNSPFSLGGSYQDGLGTRRRKCRSSQGAATSNGSRDKEVPPPPTISMLDPVELPCGVNAEASAAYAISKAAAAKASHYPTFHSDEWGQDKQYWVTVFGFPPTARSLIRRHFQRLGEVITLSSTTSGGNWLHIRYLTRLQAEKAISCDGTTLTNGIMVGVKKCYPSDRDANALDEGPVSDYFDAHLRQNLGSSELEVEPTDADILLPPKRQRDICSRLLSYLFNW</sequence>
<dbReference type="GO" id="GO:0017056">
    <property type="term" value="F:structural constituent of nuclear pore"/>
    <property type="evidence" value="ECO:0007669"/>
    <property type="project" value="TreeGrafter"/>
</dbReference>
<dbReference type="CDD" id="cd12441">
    <property type="entry name" value="RRM_Nup53_like"/>
    <property type="match status" value="1"/>
</dbReference>
<dbReference type="GO" id="GO:0005543">
    <property type="term" value="F:phospholipid binding"/>
    <property type="evidence" value="ECO:0007669"/>
    <property type="project" value="TreeGrafter"/>
</dbReference>
<keyword evidence="13" id="KW-1185">Reference proteome</keyword>
<reference evidence="12 13" key="1">
    <citation type="journal article" date="2021" name="Genome Biol.">
        <title>AFLAP: assembly-free linkage analysis pipeline using k-mers from genome sequencing data.</title>
        <authorList>
            <person name="Fletcher K."/>
            <person name="Zhang L."/>
            <person name="Gil J."/>
            <person name="Han R."/>
            <person name="Cavanaugh K."/>
            <person name="Michelmore R."/>
        </authorList>
    </citation>
    <scope>NUCLEOTIDE SEQUENCE [LARGE SCALE GENOMIC DNA]</scope>
    <source>
        <strain evidence="12 13">SF5</strain>
    </source>
</reference>
<dbReference type="RefSeq" id="XP_067823393.1">
    <property type="nucleotide sequence ID" value="XM_067966319.1"/>
</dbReference>
<dbReference type="GO" id="GO:0006607">
    <property type="term" value="P:NLS-bearing protein import into nucleus"/>
    <property type="evidence" value="ECO:0007669"/>
    <property type="project" value="TreeGrafter"/>
</dbReference>
<keyword evidence="4 9" id="KW-0509">mRNA transport</keyword>
<dbReference type="InterPro" id="IPR035979">
    <property type="entry name" value="RBD_domain_sf"/>
</dbReference>
<dbReference type="GeneID" id="94351990"/>
<feature type="compositionally biased region" description="Polar residues" evidence="10">
    <location>
        <begin position="98"/>
        <end position="107"/>
    </location>
</feature>
<dbReference type="KEGG" id="blac:94351990"/>
<dbReference type="GO" id="GO:0003676">
    <property type="term" value="F:nucleic acid binding"/>
    <property type="evidence" value="ECO:0007669"/>
    <property type="project" value="InterPro"/>
</dbReference>
<dbReference type="GO" id="GO:0044613">
    <property type="term" value="C:nuclear pore central transport channel"/>
    <property type="evidence" value="ECO:0007669"/>
    <property type="project" value="TreeGrafter"/>
</dbReference>
<comment type="subcellular location">
    <subcellularLocation>
        <location evidence="1">Nucleus</location>
        <location evidence="1">Nuclear pore complex</location>
    </subcellularLocation>
</comment>
<dbReference type="InterPro" id="IPR007846">
    <property type="entry name" value="RRM_NUP35_dom"/>
</dbReference>
<feature type="domain" description="RRM Nup35-type" evidence="11">
    <location>
        <begin position="162"/>
        <end position="243"/>
    </location>
</feature>
<dbReference type="FunFam" id="3.30.70.330:FF:000095">
    <property type="entry name" value="Putative Nucleoporin NUP53"/>
    <property type="match status" value="1"/>
</dbReference>
<keyword evidence="7 9" id="KW-0906">Nuclear pore complex</keyword>
<proteinExistence type="inferred from homology"/>
<dbReference type="GO" id="GO:0044615">
    <property type="term" value="C:nuclear pore nuclear basket"/>
    <property type="evidence" value="ECO:0007669"/>
    <property type="project" value="TreeGrafter"/>
</dbReference>
<dbReference type="Proteomes" id="UP000294530">
    <property type="component" value="Unassembled WGS sequence"/>
</dbReference>
<evidence type="ECO:0000256" key="7">
    <source>
        <dbReference type="ARBA" id="ARBA00023132"/>
    </source>
</evidence>
<dbReference type="EMBL" id="SHOA02000009">
    <property type="protein sequence ID" value="TDH73895.1"/>
    <property type="molecule type" value="Genomic_DNA"/>
</dbReference>
<accession>A0A976ILB8</accession>
<keyword evidence="5" id="KW-0653">Protein transport</keyword>
<evidence type="ECO:0000256" key="8">
    <source>
        <dbReference type="ARBA" id="ARBA00023242"/>
    </source>
</evidence>
<keyword evidence="8 9" id="KW-0539">Nucleus</keyword>
<evidence type="ECO:0000256" key="5">
    <source>
        <dbReference type="ARBA" id="ARBA00022927"/>
    </source>
</evidence>
<dbReference type="PANTHER" id="PTHR21527">
    <property type="entry name" value="NUCLEOPORIN NUP35"/>
    <property type="match status" value="1"/>
</dbReference>
<dbReference type="PROSITE" id="PS51472">
    <property type="entry name" value="RRM_NUP35"/>
    <property type="match status" value="1"/>
</dbReference>
<dbReference type="InterPro" id="IPR012677">
    <property type="entry name" value="Nucleotide-bd_a/b_plait_sf"/>
</dbReference>
<dbReference type="OrthoDB" id="3365060at2759"/>
<evidence type="ECO:0000259" key="11">
    <source>
        <dbReference type="PROSITE" id="PS51472"/>
    </source>
</evidence>
<evidence type="ECO:0000256" key="6">
    <source>
        <dbReference type="ARBA" id="ARBA00023010"/>
    </source>
</evidence>
<dbReference type="SUPFAM" id="SSF54928">
    <property type="entry name" value="RNA-binding domain, RBD"/>
    <property type="match status" value="1"/>
</dbReference>
<name>A0A976ILB8_BRELC</name>
<evidence type="ECO:0000313" key="12">
    <source>
        <dbReference type="EMBL" id="TDH73895.1"/>
    </source>
</evidence>
<evidence type="ECO:0000256" key="1">
    <source>
        <dbReference type="ARBA" id="ARBA00004567"/>
    </source>
</evidence>
<comment type="caution">
    <text evidence="12">The sequence shown here is derived from an EMBL/GenBank/DDBJ whole genome shotgun (WGS) entry which is preliminary data.</text>
</comment>
<gene>
    <name evidence="12" type="ORF">CCR75_008265</name>
</gene>
<dbReference type="AlphaFoldDB" id="A0A976ILB8"/>
<dbReference type="PANTHER" id="PTHR21527:SF6">
    <property type="entry name" value="NUCLEOPORIN NUP35"/>
    <property type="match status" value="1"/>
</dbReference>
<evidence type="ECO:0000256" key="3">
    <source>
        <dbReference type="ARBA" id="ARBA00022448"/>
    </source>
</evidence>
<keyword evidence="3 9" id="KW-0813">Transport</keyword>
<organism evidence="12 13">
    <name type="scientific">Bremia lactucae</name>
    <name type="common">Lettuce downy mildew</name>
    <dbReference type="NCBI Taxonomy" id="4779"/>
    <lineage>
        <taxon>Eukaryota</taxon>
        <taxon>Sar</taxon>
        <taxon>Stramenopiles</taxon>
        <taxon>Oomycota</taxon>
        <taxon>Peronosporomycetes</taxon>
        <taxon>Peronosporales</taxon>
        <taxon>Peronosporaceae</taxon>
        <taxon>Bremia</taxon>
    </lineage>
</organism>
<dbReference type="Pfam" id="PF05172">
    <property type="entry name" value="RRM_Nup35"/>
    <property type="match status" value="1"/>
</dbReference>
<dbReference type="GO" id="GO:0006999">
    <property type="term" value="P:nuclear pore organization"/>
    <property type="evidence" value="ECO:0007669"/>
    <property type="project" value="TreeGrafter"/>
</dbReference>
<keyword evidence="6" id="KW-0811">Translocation</keyword>
<feature type="region of interest" description="Disordered" evidence="10">
    <location>
        <begin position="67"/>
        <end position="118"/>
    </location>
</feature>
<evidence type="ECO:0000256" key="4">
    <source>
        <dbReference type="ARBA" id="ARBA00022816"/>
    </source>
</evidence>
<dbReference type="Gene3D" id="3.30.70.330">
    <property type="match status" value="1"/>
</dbReference>
<dbReference type="GO" id="GO:0051028">
    <property type="term" value="P:mRNA transport"/>
    <property type="evidence" value="ECO:0007669"/>
    <property type="project" value="UniProtKB-UniRule"/>
</dbReference>
<evidence type="ECO:0000313" key="13">
    <source>
        <dbReference type="Proteomes" id="UP000294530"/>
    </source>
</evidence>
<protein>
    <recommendedName>
        <fullName evidence="11">RRM Nup35-type domain-containing protein</fullName>
    </recommendedName>
</protein>
<comment type="similarity">
    <text evidence="2">Belongs to the Nup35 family.</text>
</comment>
<evidence type="ECO:0000256" key="9">
    <source>
        <dbReference type="PROSITE-ProRule" id="PRU00804"/>
    </source>
</evidence>